<organism evidence="1 2">
    <name type="scientific">Vagococcus fluvialis</name>
    <dbReference type="NCBI Taxonomy" id="2738"/>
    <lineage>
        <taxon>Bacteria</taxon>
        <taxon>Bacillati</taxon>
        <taxon>Bacillota</taxon>
        <taxon>Bacilli</taxon>
        <taxon>Lactobacillales</taxon>
        <taxon>Enterococcaceae</taxon>
        <taxon>Vagococcus</taxon>
    </lineage>
</organism>
<comment type="caution">
    <text evidence="1">The sequence shown here is derived from an EMBL/GenBank/DDBJ whole genome shotgun (WGS) entry which is preliminary data.</text>
</comment>
<proteinExistence type="predicted"/>
<reference evidence="1 2" key="1">
    <citation type="submission" date="2020-03" db="EMBL/GenBank/DDBJ databases">
        <title>Bacterial samples isolated from urine from healthy bovine heifers (Gyr breed).</title>
        <authorList>
            <person name="Giannattasio-Ferraz S."/>
            <person name="Maskeri L."/>
            <person name="Penido A."/>
            <person name="Barbosa-Stancioli E.F."/>
            <person name="Putonti C."/>
        </authorList>
    </citation>
    <scope>NUCLEOTIDE SEQUENCE [LARGE SCALE GENOMIC DNA]</scope>
    <source>
        <strain evidence="1 2">UFMG-H7</strain>
    </source>
</reference>
<sequence length="252" mass="29045">MKRIVLLIVCSCLSFLLISCSNKKGLEEEVIIGKREVSSRIDMDLVSKIVGNWKGDTDASYPAYGKRTIIGRDRYIFFDNQKLQITNTENNLIYTQTSEEKPFYYNFRLTGNKLEVLPSYPVPEGMKGGDLMPSQYVKDDETEIDSLELFGEWRSVDELEAYYISIKQVSAGVISYADNLENKESQILIVQKNLKGTISTLTEDERANYYFQMFENNMIEVYGQVNENYYTNRGEDIPVGTPKPIKYKKIME</sequence>
<gene>
    <name evidence="1" type="ORF">HED35_14300</name>
</gene>
<dbReference type="PROSITE" id="PS51257">
    <property type="entry name" value="PROKAR_LIPOPROTEIN"/>
    <property type="match status" value="1"/>
</dbReference>
<dbReference type="AlphaFoldDB" id="A0A7X6I4D8"/>
<evidence type="ECO:0000313" key="1">
    <source>
        <dbReference type="EMBL" id="NKC69265.1"/>
    </source>
</evidence>
<protein>
    <submittedName>
        <fullName evidence="1">Uncharacterized protein</fullName>
    </submittedName>
</protein>
<dbReference type="Proteomes" id="UP000521358">
    <property type="component" value="Unassembled WGS sequence"/>
</dbReference>
<dbReference type="RefSeq" id="WP_167808260.1">
    <property type="nucleotide sequence ID" value="NZ_JAAVMB010000024.1"/>
</dbReference>
<accession>A0A7X6I4D8</accession>
<dbReference type="EMBL" id="JAAVMB010000024">
    <property type="protein sequence ID" value="NKC69265.1"/>
    <property type="molecule type" value="Genomic_DNA"/>
</dbReference>
<name>A0A7X6I4D8_9ENTE</name>
<evidence type="ECO:0000313" key="2">
    <source>
        <dbReference type="Proteomes" id="UP000521358"/>
    </source>
</evidence>